<keyword evidence="3" id="KW-0970">Cilium biogenesis/degradation</keyword>
<dbReference type="InterPro" id="IPR039304">
    <property type="entry name" value="DNAAF3"/>
</dbReference>
<keyword evidence="2" id="KW-0963">Cytoplasm</keyword>
<keyword evidence="9" id="KW-1185">Reference proteome</keyword>
<dbReference type="Proteomes" id="UP000838878">
    <property type="component" value="Chromosome 13"/>
</dbReference>
<evidence type="ECO:0000313" key="8">
    <source>
        <dbReference type="EMBL" id="CAH0718720.1"/>
    </source>
</evidence>
<dbReference type="AlphaFoldDB" id="A0A8J9VG37"/>
<dbReference type="InterPro" id="IPR028235">
    <property type="entry name" value="DNAAF3_C"/>
</dbReference>
<dbReference type="InterPro" id="IPR027974">
    <property type="entry name" value="DUF4470"/>
</dbReference>
<proteinExistence type="inferred from homology"/>
<dbReference type="GO" id="GO:0044458">
    <property type="term" value="P:motile cilium assembly"/>
    <property type="evidence" value="ECO:0007669"/>
    <property type="project" value="TreeGrafter"/>
</dbReference>
<gene>
    <name evidence="8" type="ORF">BINO364_LOCUS5154</name>
</gene>
<comment type="similarity">
    <text evidence="1">Belongs to the DNAAF3 family.</text>
</comment>
<evidence type="ECO:0000256" key="3">
    <source>
        <dbReference type="ARBA" id="ARBA00022794"/>
    </source>
</evidence>
<evidence type="ECO:0000313" key="9">
    <source>
        <dbReference type="Proteomes" id="UP000838878"/>
    </source>
</evidence>
<dbReference type="Pfam" id="PF14737">
    <property type="entry name" value="DUF4470"/>
    <property type="match status" value="1"/>
</dbReference>
<dbReference type="PANTHER" id="PTHR22118:SF14">
    <property type="entry name" value="DYNEIN AXONEMAL ASSEMBLY FACTOR 3"/>
    <property type="match status" value="1"/>
</dbReference>
<feature type="domain" description="Dynein assembly factor 3 C-terminal" evidence="7">
    <location>
        <begin position="134"/>
        <end position="433"/>
    </location>
</feature>
<feature type="domain" description="DUF4470" evidence="6">
    <location>
        <begin position="2"/>
        <end position="101"/>
    </location>
</feature>
<evidence type="ECO:0000259" key="6">
    <source>
        <dbReference type="Pfam" id="PF14737"/>
    </source>
</evidence>
<evidence type="ECO:0000256" key="4">
    <source>
        <dbReference type="ARBA" id="ARBA00024190"/>
    </source>
</evidence>
<name>A0A8J9VG37_9NEOP</name>
<evidence type="ECO:0000259" key="7">
    <source>
        <dbReference type="Pfam" id="PF14740"/>
    </source>
</evidence>
<dbReference type="GO" id="GO:0070286">
    <property type="term" value="P:axonemal dynein complex assembly"/>
    <property type="evidence" value="ECO:0007669"/>
    <property type="project" value="InterPro"/>
</dbReference>
<feature type="compositionally biased region" description="Basic and acidic residues" evidence="5">
    <location>
        <begin position="488"/>
        <end position="513"/>
    </location>
</feature>
<feature type="non-terminal residue" evidence="8">
    <location>
        <position position="513"/>
    </location>
</feature>
<evidence type="ECO:0000256" key="1">
    <source>
        <dbReference type="ARBA" id="ARBA00010449"/>
    </source>
</evidence>
<evidence type="ECO:0008006" key="10">
    <source>
        <dbReference type="Google" id="ProtNLM"/>
    </source>
</evidence>
<evidence type="ECO:0000256" key="2">
    <source>
        <dbReference type="ARBA" id="ARBA00022490"/>
    </source>
</evidence>
<comment type="subcellular location">
    <subcellularLocation>
        <location evidence="4">Dynein axonemal particle</location>
    </subcellularLocation>
</comment>
<dbReference type="Pfam" id="PF14740">
    <property type="entry name" value="DUF4471"/>
    <property type="match status" value="1"/>
</dbReference>
<protein>
    <recommendedName>
        <fullName evidence="10">Dynein assembly factor 3, axonemal</fullName>
    </recommendedName>
</protein>
<reference evidence="8" key="1">
    <citation type="submission" date="2021-12" db="EMBL/GenBank/DDBJ databases">
        <authorList>
            <person name="Martin H S."/>
        </authorList>
    </citation>
    <scope>NUCLEOTIDE SEQUENCE</scope>
</reference>
<dbReference type="EMBL" id="OV170233">
    <property type="protein sequence ID" value="CAH0718720.1"/>
    <property type="molecule type" value="Genomic_DNA"/>
</dbReference>
<accession>A0A8J9VG37</accession>
<organism evidence="8 9">
    <name type="scientific">Brenthis ino</name>
    <name type="common">lesser marbled fritillary</name>
    <dbReference type="NCBI Taxonomy" id="405034"/>
    <lineage>
        <taxon>Eukaryota</taxon>
        <taxon>Metazoa</taxon>
        <taxon>Ecdysozoa</taxon>
        <taxon>Arthropoda</taxon>
        <taxon>Hexapoda</taxon>
        <taxon>Insecta</taxon>
        <taxon>Pterygota</taxon>
        <taxon>Neoptera</taxon>
        <taxon>Endopterygota</taxon>
        <taxon>Lepidoptera</taxon>
        <taxon>Glossata</taxon>
        <taxon>Ditrysia</taxon>
        <taxon>Papilionoidea</taxon>
        <taxon>Nymphalidae</taxon>
        <taxon>Heliconiinae</taxon>
        <taxon>Argynnini</taxon>
        <taxon>Brenthis</taxon>
    </lineage>
</organism>
<feature type="region of interest" description="Disordered" evidence="5">
    <location>
        <begin position="476"/>
        <end position="513"/>
    </location>
</feature>
<dbReference type="GO" id="GO:0120293">
    <property type="term" value="C:dynein axonemal particle"/>
    <property type="evidence" value="ECO:0007669"/>
    <property type="project" value="UniProtKB-SubCell"/>
</dbReference>
<sequence length="513" mass="58969">MFWGISPALDLQKEYLKHGDKSAYELNFLVIGGCDARHLIKTLAQAYQHTRRYMNIFVIDGCPELVARQIFLLSLALERTTRCGLLEKTRRFLEVYGNLLLRTPTSRYLIAKARELVGMITNPEYMSYLLPCISVDQMKYRERDYMENLFNFWTTGNTNQFNTCELWDHRLRQSLGMRYDNRVGIYDWDYHMRLKEVASQICFQEYKHFREHGVAFTWLETEVCRPNVSLAAGVYKCGDRFLHRGYLGDLVTSPLIAYGLDCEDKDMLKSSHGVNYKRATDVSERNVMRMLYELEHRKPFDVNIFNIDSHQNLGMAVLSEFDAKMSESGPEVPLLLREDRDTYIEVDYGKVHFLSLSALEHYPHKPQFQGLFHGVFVGHNVLPRVKPSLWSMARDDAIVIMESRKYMVELKRDDVKAYGEQIQQAATTAQCEKIGSFNAEKDDYARAREARGALEGPWGLPGARRGAPGRQWVYSGKAAGRSLPELPVGERGETGERGECGERGERGEVGDGK</sequence>
<dbReference type="PANTHER" id="PTHR22118">
    <property type="entry name" value="DYNEIN ASSEMBLY FACTOR 3, AXONEMAL"/>
    <property type="match status" value="1"/>
</dbReference>
<evidence type="ECO:0000256" key="5">
    <source>
        <dbReference type="SAM" id="MobiDB-lite"/>
    </source>
</evidence>
<dbReference type="OrthoDB" id="538817at2759"/>